<keyword evidence="2" id="KW-1185">Reference proteome</keyword>
<dbReference type="InterPro" id="IPR016156">
    <property type="entry name" value="FAD/NAD-linked_Rdtase_dimer_sf"/>
</dbReference>
<dbReference type="EMBL" id="LGRX02022109">
    <property type="protein sequence ID" value="KAK3255940.1"/>
    <property type="molecule type" value="Genomic_DNA"/>
</dbReference>
<dbReference type="AlphaFoldDB" id="A0AAE0FAA1"/>
<sequence>TAVAQRMHEVGIEVLFEDGDIAKATPPDQPGGFGHVELTTSGTVLQCDALLSAVGRQGTAHLLDLEAAGLAPPIRGNAILVDPVTMRCIPAHEQASLGVDEDGGASGGESIEEAAEKCCVFAAGDVAGPCTVSPGGLVSTAIAQAHQALQHAFTDEWHEVAPDWPQTFVKYPPSAMWVDPTVAFVGMPEAEAVETYGRHAVEAVTVKYNDTLKVMGRGRLAGPLGRDMLDAQVMGRGRLAGPLGRDMLDAQVMGRGRLAGPLGRDMLDAQVMGRGRLAGPLGRDMLDAQVMGRGRLAGPLGRDMLDAQVMGRGRLAGPLGRDMLDAQVMGRGPPWLALCRDMLDAQVMGRGRLAGPLGRDMLDAQVMGRGRLAGPLGRDMLDAQVMGRGRLAGPLGRDMLDAQVMGRGRLAGPLGRDMLDAQVMGRGRLAAPPCAH</sequence>
<dbReference type="Gene3D" id="3.50.50.60">
    <property type="entry name" value="FAD/NAD(P)-binding domain"/>
    <property type="match status" value="1"/>
</dbReference>
<name>A0AAE0FAA1_9CHLO</name>
<evidence type="ECO:0000313" key="2">
    <source>
        <dbReference type="Proteomes" id="UP001190700"/>
    </source>
</evidence>
<feature type="non-terminal residue" evidence="1">
    <location>
        <position position="1"/>
    </location>
</feature>
<protein>
    <submittedName>
        <fullName evidence="1">Uncharacterized protein</fullName>
    </submittedName>
</protein>
<evidence type="ECO:0000313" key="1">
    <source>
        <dbReference type="EMBL" id="KAK3255940.1"/>
    </source>
</evidence>
<dbReference type="SUPFAM" id="SSF51905">
    <property type="entry name" value="FAD/NAD(P)-binding domain"/>
    <property type="match status" value="1"/>
</dbReference>
<accession>A0AAE0FAA1</accession>
<dbReference type="SUPFAM" id="SSF55424">
    <property type="entry name" value="FAD/NAD-linked reductases, dimerisation (C-terminal) domain"/>
    <property type="match status" value="1"/>
</dbReference>
<proteinExistence type="predicted"/>
<organism evidence="1 2">
    <name type="scientific">Cymbomonas tetramitiformis</name>
    <dbReference type="NCBI Taxonomy" id="36881"/>
    <lineage>
        <taxon>Eukaryota</taxon>
        <taxon>Viridiplantae</taxon>
        <taxon>Chlorophyta</taxon>
        <taxon>Pyramimonadophyceae</taxon>
        <taxon>Pyramimonadales</taxon>
        <taxon>Pyramimonadaceae</taxon>
        <taxon>Cymbomonas</taxon>
    </lineage>
</organism>
<reference evidence="1 2" key="1">
    <citation type="journal article" date="2015" name="Genome Biol. Evol.">
        <title>Comparative Genomics of a Bacterivorous Green Alga Reveals Evolutionary Causalities and Consequences of Phago-Mixotrophic Mode of Nutrition.</title>
        <authorList>
            <person name="Burns J.A."/>
            <person name="Paasch A."/>
            <person name="Narechania A."/>
            <person name="Kim E."/>
        </authorList>
    </citation>
    <scope>NUCLEOTIDE SEQUENCE [LARGE SCALE GENOMIC DNA]</scope>
    <source>
        <strain evidence="1 2">PLY_AMNH</strain>
    </source>
</reference>
<dbReference type="InterPro" id="IPR036188">
    <property type="entry name" value="FAD/NAD-bd_sf"/>
</dbReference>
<gene>
    <name evidence="1" type="ORF">CYMTET_34901</name>
</gene>
<comment type="caution">
    <text evidence="1">The sequence shown here is derived from an EMBL/GenBank/DDBJ whole genome shotgun (WGS) entry which is preliminary data.</text>
</comment>
<dbReference type="Proteomes" id="UP001190700">
    <property type="component" value="Unassembled WGS sequence"/>
</dbReference>